<accession>A0A1Z1M6D3</accession>
<sequence length="301" mass="34936">MKKINSLFRKPKPLMYLEPNTKIYLFTNRKKTLKKIYEEIKTLTNRLYIQTYRRPSNAIIGIIQPLLWLLLFGALFQNAPINLLEGYKIKYGEFLSPGILMFTAFTSSINAGLPIIFDREFGFLNRLLISPLINRKTLIFSSIIYIWAITIVQILAILILSRYYFKTLKEIKEIIAIVSIATLIITNIASISICNAFALPGHIEFIALTLVINLPTLFSSTALAPLSFMPYWLQIIVCLNPLTYAIEITRHIYLKNEFLINKNIISTIWFRLHIKESIYILILMNILSFILVNKIIKYKYD</sequence>
<feature type="domain" description="ABC transmembrane type-2" evidence="6">
    <location>
        <begin position="56"/>
        <end position="299"/>
    </location>
</feature>
<feature type="transmembrane region" description="Helical" evidence="5">
    <location>
        <begin position="99"/>
        <end position="117"/>
    </location>
</feature>
<organism evidence="7">
    <name type="scientific">Bostrychia tenella</name>
    <dbReference type="NCBI Taxonomy" id="324755"/>
    <lineage>
        <taxon>Eukaryota</taxon>
        <taxon>Rhodophyta</taxon>
        <taxon>Florideophyceae</taxon>
        <taxon>Rhodymeniophycidae</taxon>
        <taxon>Ceramiales</taxon>
        <taxon>Rhodomelaceae</taxon>
        <taxon>Bostrychia</taxon>
    </lineage>
</organism>
<dbReference type="InterPro" id="IPR051784">
    <property type="entry name" value="Nod_factor_ABC_transporter"/>
</dbReference>
<evidence type="ECO:0000256" key="5">
    <source>
        <dbReference type="SAM" id="Phobius"/>
    </source>
</evidence>
<geneLocation type="chloroplast" evidence="7"/>
<name>A0A1Z1M6D3_9FLOR</name>
<evidence type="ECO:0000256" key="3">
    <source>
        <dbReference type="ARBA" id="ARBA00022989"/>
    </source>
</evidence>
<reference evidence="7" key="1">
    <citation type="journal article" date="2017" name="J. Phycol.">
        <title>Analysis of chloroplast genomes and a supermatrix inform reclassification of the Rhodomelaceae (Rhodophyta).</title>
        <authorList>
            <person name="Diaz-Tapia P."/>
            <person name="Maggs C.A."/>
            <person name="West J.A."/>
            <person name="Verbruggen H."/>
        </authorList>
    </citation>
    <scope>NUCLEOTIDE SEQUENCE</scope>
    <source>
        <strain evidence="7">JW3079</strain>
    </source>
</reference>
<dbReference type="PANTHER" id="PTHR43229">
    <property type="entry name" value="NODULATION PROTEIN J"/>
    <property type="match status" value="1"/>
</dbReference>
<dbReference type="GO" id="GO:0016020">
    <property type="term" value="C:membrane"/>
    <property type="evidence" value="ECO:0007669"/>
    <property type="project" value="UniProtKB-SubCell"/>
</dbReference>
<dbReference type="EMBL" id="MF101417">
    <property type="protein sequence ID" value="ARW61314.1"/>
    <property type="molecule type" value="Genomic_DNA"/>
</dbReference>
<dbReference type="InterPro" id="IPR047817">
    <property type="entry name" value="ABC2_TM_bact-type"/>
</dbReference>
<evidence type="ECO:0000256" key="1">
    <source>
        <dbReference type="ARBA" id="ARBA00004141"/>
    </source>
</evidence>
<feature type="transmembrane region" description="Helical" evidence="5">
    <location>
        <begin position="205"/>
        <end position="223"/>
    </location>
</feature>
<dbReference type="RefSeq" id="YP_009392752.1">
    <property type="nucleotide sequence ID" value="NC_035264.1"/>
</dbReference>
<protein>
    <recommendedName>
        <fullName evidence="6">ABC transmembrane type-2 domain-containing protein</fullName>
    </recommendedName>
</protein>
<keyword evidence="3 5" id="KW-1133">Transmembrane helix</keyword>
<keyword evidence="4 5" id="KW-0472">Membrane</keyword>
<feature type="transmembrane region" description="Helical" evidence="5">
    <location>
        <begin position="138"/>
        <end position="162"/>
    </location>
</feature>
<dbReference type="PANTHER" id="PTHR43229:SF2">
    <property type="entry name" value="NODULATION PROTEIN J"/>
    <property type="match status" value="1"/>
</dbReference>
<evidence type="ECO:0000259" key="6">
    <source>
        <dbReference type="PROSITE" id="PS51012"/>
    </source>
</evidence>
<keyword evidence="7" id="KW-0934">Plastid</keyword>
<comment type="subcellular location">
    <subcellularLocation>
        <location evidence="1">Membrane</location>
        <topology evidence="1">Multi-pass membrane protein</topology>
    </subcellularLocation>
</comment>
<proteinExistence type="predicted"/>
<evidence type="ECO:0000256" key="2">
    <source>
        <dbReference type="ARBA" id="ARBA00022692"/>
    </source>
</evidence>
<keyword evidence="7" id="KW-0150">Chloroplast</keyword>
<dbReference type="GO" id="GO:0140359">
    <property type="term" value="F:ABC-type transporter activity"/>
    <property type="evidence" value="ECO:0007669"/>
    <property type="project" value="InterPro"/>
</dbReference>
<dbReference type="InterPro" id="IPR013525">
    <property type="entry name" value="ABC2_TM"/>
</dbReference>
<dbReference type="GeneID" id="33354330"/>
<dbReference type="Pfam" id="PF01061">
    <property type="entry name" value="ABC2_membrane"/>
    <property type="match status" value="1"/>
</dbReference>
<gene>
    <name evidence="7" type="primary">ycf38</name>
</gene>
<dbReference type="AlphaFoldDB" id="A0A1Z1M6D3"/>
<keyword evidence="2 5" id="KW-0812">Transmembrane</keyword>
<feature type="transmembrane region" description="Helical" evidence="5">
    <location>
        <begin position="278"/>
        <end position="296"/>
    </location>
</feature>
<evidence type="ECO:0000313" key="7">
    <source>
        <dbReference type="EMBL" id="ARW61314.1"/>
    </source>
</evidence>
<evidence type="ECO:0000256" key="4">
    <source>
        <dbReference type="ARBA" id="ARBA00023136"/>
    </source>
</evidence>
<feature type="transmembrane region" description="Helical" evidence="5">
    <location>
        <begin position="174"/>
        <end position="198"/>
    </location>
</feature>
<feature type="transmembrane region" description="Helical" evidence="5">
    <location>
        <begin position="58"/>
        <end position="79"/>
    </location>
</feature>
<dbReference type="PROSITE" id="PS51012">
    <property type="entry name" value="ABC_TM2"/>
    <property type="match status" value="1"/>
</dbReference>